<dbReference type="NCBIfam" id="TIGR00553">
    <property type="entry name" value="pabB"/>
    <property type="match status" value="1"/>
</dbReference>
<gene>
    <name evidence="3" type="primary">pabB</name>
    <name evidence="3" type="ORF">DI544_04490</name>
</gene>
<dbReference type="PRINTS" id="PR00095">
    <property type="entry name" value="ANTSNTHASEI"/>
</dbReference>
<dbReference type="EMBL" id="QFQI01000002">
    <property type="protein sequence ID" value="PZQ61879.1"/>
    <property type="molecule type" value="Genomic_DNA"/>
</dbReference>
<protein>
    <recommendedName>
        <fullName evidence="1">Probable branched-chain-amino-acid aminotransferase</fullName>
    </recommendedName>
</protein>
<comment type="caution">
    <text evidence="3">The sequence shown here is derived from an EMBL/GenBank/DDBJ whole genome shotgun (WGS) entry which is preliminary data.</text>
</comment>
<dbReference type="Pfam" id="PF00425">
    <property type="entry name" value="Chorismate_bind"/>
    <property type="match status" value="1"/>
</dbReference>
<dbReference type="Gene3D" id="3.60.120.10">
    <property type="entry name" value="Anthranilate synthase"/>
    <property type="match status" value="1"/>
</dbReference>
<evidence type="ECO:0000259" key="2">
    <source>
        <dbReference type="Pfam" id="PF00425"/>
    </source>
</evidence>
<dbReference type="AlphaFoldDB" id="A0A2W5PCR9"/>
<dbReference type="PANTHER" id="PTHR11236:SF50">
    <property type="entry name" value="AMINODEOXYCHORISMATE SYNTHASE COMPONENT 1"/>
    <property type="match status" value="1"/>
</dbReference>
<dbReference type="GO" id="GO:0000162">
    <property type="term" value="P:L-tryptophan biosynthetic process"/>
    <property type="evidence" value="ECO:0007669"/>
    <property type="project" value="TreeGrafter"/>
</dbReference>
<dbReference type="InterPro" id="IPR005801">
    <property type="entry name" value="ADC_synthase"/>
</dbReference>
<name>A0A2W5PCR9_9SPHN</name>
<organism evidence="3 4">
    <name type="scientific">Sphingomonas taxi</name>
    <dbReference type="NCBI Taxonomy" id="1549858"/>
    <lineage>
        <taxon>Bacteria</taxon>
        <taxon>Pseudomonadati</taxon>
        <taxon>Pseudomonadota</taxon>
        <taxon>Alphaproteobacteria</taxon>
        <taxon>Sphingomonadales</taxon>
        <taxon>Sphingomonadaceae</taxon>
        <taxon>Sphingomonas</taxon>
    </lineage>
</organism>
<dbReference type="InterPro" id="IPR043131">
    <property type="entry name" value="BCAT-like_N"/>
</dbReference>
<feature type="domain" description="Chorismate-utilising enzyme C-terminal" evidence="2">
    <location>
        <begin position="119"/>
        <end position="375"/>
    </location>
</feature>
<dbReference type="PANTHER" id="PTHR11236">
    <property type="entry name" value="AMINOBENZOATE/ANTHRANILATE SYNTHASE"/>
    <property type="match status" value="1"/>
</dbReference>
<proteinExistence type="predicted"/>
<dbReference type="Proteomes" id="UP000249229">
    <property type="component" value="Unassembled WGS sequence"/>
</dbReference>
<dbReference type="InterPro" id="IPR015890">
    <property type="entry name" value="Chorismate_C"/>
</dbReference>
<reference evidence="3 4" key="1">
    <citation type="submission" date="2017-08" db="EMBL/GenBank/DDBJ databases">
        <title>Infants hospitalized years apart are colonized by the same room-sourced microbial strains.</title>
        <authorList>
            <person name="Brooks B."/>
            <person name="Olm M.R."/>
            <person name="Firek B.A."/>
            <person name="Baker R."/>
            <person name="Thomas B.C."/>
            <person name="Morowitz M.J."/>
            <person name="Banfield J.F."/>
        </authorList>
    </citation>
    <scope>NUCLEOTIDE SEQUENCE [LARGE SCALE GENOMIC DNA]</scope>
    <source>
        <strain evidence="3">S2_005_001_R1_22</strain>
    </source>
</reference>
<dbReference type="InterPro" id="IPR001544">
    <property type="entry name" value="Aminotrans_IV"/>
</dbReference>
<dbReference type="InterPro" id="IPR036038">
    <property type="entry name" value="Aminotransferase-like"/>
</dbReference>
<dbReference type="InterPro" id="IPR019999">
    <property type="entry name" value="Anth_synth_I-like"/>
</dbReference>
<dbReference type="Pfam" id="PF01063">
    <property type="entry name" value="Aminotran_4"/>
    <property type="match status" value="1"/>
</dbReference>
<dbReference type="GO" id="GO:0009396">
    <property type="term" value="P:folic acid-containing compound biosynthetic process"/>
    <property type="evidence" value="ECO:0007669"/>
    <property type="project" value="InterPro"/>
</dbReference>
<accession>A0A2W5PCR9</accession>
<dbReference type="SUPFAM" id="SSF56322">
    <property type="entry name" value="ADC synthase"/>
    <property type="match status" value="1"/>
</dbReference>
<evidence type="ECO:0000313" key="3">
    <source>
        <dbReference type="EMBL" id="PZQ61879.1"/>
    </source>
</evidence>
<dbReference type="InterPro" id="IPR005802">
    <property type="entry name" value="ADC_synth_comp_1"/>
</dbReference>
<dbReference type="GO" id="GO:0046820">
    <property type="term" value="F:4-amino-4-deoxychorismate synthase activity"/>
    <property type="evidence" value="ECO:0007669"/>
    <property type="project" value="TreeGrafter"/>
</dbReference>
<evidence type="ECO:0000256" key="1">
    <source>
        <dbReference type="ARBA" id="ARBA00014472"/>
    </source>
</evidence>
<dbReference type="Gene3D" id="3.30.470.10">
    <property type="match status" value="1"/>
</dbReference>
<evidence type="ECO:0000313" key="4">
    <source>
        <dbReference type="Proteomes" id="UP000249229"/>
    </source>
</evidence>
<sequence>MRLDPPFILLDDARRGGAPARLYTRPRRVLTAATPAEVPGVLAGIRDGGGAAAGFLSYGAAAAFEPAAGVAPAPPSGQPPAPMAWFGLFDGWDEVADVAALLPDPAGAWTAAPEPEPTRADYQAMFDAAQALIRAGDLYQLNLTFRLRVPFMGEPLALYARLRRAAGAGWGAIVATGTQTLLSLSPELFFALDGDTLTCRPMKGTARRDDDPATDAAIARALATDPKQRAENLMIVDLMRNDLSRVAVPGSVAVPALFAVERYPTVHQMTSTVTATLAPGRDATDVLGALFPCGSITGAPKVRAMQAIAAIEQGSPRGAYTGAIGRIDADGSAAFNVAIRTLTIADEADHALLGIGGGIVADSNADAEWDEALAKAAFVTRDLRGVDLIETMAFDPMEGLQRVERHLARLADSARTLGFGFDRHHARNELQAATFRLRDAARVRLAVSRAGTIAIEVAPAPAPATAPLRIALAPLPVGTRDWRLRHKTSDRRFYDAARAACGADEVVFVAPDGRVTEGSFTSLFVARGDTLVTPRGGALLPGVLRAELLDSGRAVEGDLTPADLAGGLFVGNALRGLMPAVLAVAQ</sequence>
<dbReference type="Gene3D" id="3.20.10.10">
    <property type="entry name" value="D-amino Acid Aminotransferase, subunit A, domain 2"/>
    <property type="match status" value="1"/>
</dbReference>
<dbReference type="SUPFAM" id="SSF56752">
    <property type="entry name" value="D-aminoacid aminotransferase-like PLP-dependent enzymes"/>
    <property type="match status" value="1"/>
</dbReference>
<dbReference type="InterPro" id="IPR043132">
    <property type="entry name" value="BCAT-like_C"/>
</dbReference>